<organism evidence="3 4">
    <name type="scientific">Cuscuta epithymum</name>
    <dbReference type="NCBI Taxonomy" id="186058"/>
    <lineage>
        <taxon>Eukaryota</taxon>
        <taxon>Viridiplantae</taxon>
        <taxon>Streptophyta</taxon>
        <taxon>Embryophyta</taxon>
        <taxon>Tracheophyta</taxon>
        <taxon>Spermatophyta</taxon>
        <taxon>Magnoliopsida</taxon>
        <taxon>eudicotyledons</taxon>
        <taxon>Gunneridae</taxon>
        <taxon>Pentapetalae</taxon>
        <taxon>asterids</taxon>
        <taxon>lamiids</taxon>
        <taxon>Solanales</taxon>
        <taxon>Convolvulaceae</taxon>
        <taxon>Cuscuteae</taxon>
        <taxon>Cuscuta</taxon>
        <taxon>Cuscuta subgen. Cuscuta</taxon>
    </lineage>
</organism>
<reference evidence="3" key="1">
    <citation type="submission" date="2022-07" db="EMBL/GenBank/DDBJ databases">
        <authorList>
            <person name="Macas J."/>
            <person name="Novak P."/>
            <person name="Neumann P."/>
        </authorList>
    </citation>
    <scope>NUCLEOTIDE SEQUENCE</scope>
</reference>
<feature type="compositionally biased region" description="Basic and acidic residues" evidence="1">
    <location>
        <begin position="87"/>
        <end position="100"/>
    </location>
</feature>
<evidence type="ECO:0000256" key="2">
    <source>
        <dbReference type="SAM" id="Phobius"/>
    </source>
</evidence>
<protein>
    <submittedName>
        <fullName evidence="3">Uncharacterized protein</fullName>
    </submittedName>
</protein>
<dbReference type="Proteomes" id="UP001152523">
    <property type="component" value="Unassembled WGS sequence"/>
</dbReference>
<accession>A0AAV0G8D4</accession>
<evidence type="ECO:0000313" key="4">
    <source>
        <dbReference type="Proteomes" id="UP001152523"/>
    </source>
</evidence>
<name>A0AAV0G8D4_9ASTE</name>
<keyword evidence="2" id="KW-0472">Membrane</keyword>
<keyword evidence="2" id="KW-0812">Transmembrane</keyword>
<keyword evidence="4" id="KW-1185">Reference proteome</keyword>
<feature type="transmembrane region" description="Helical" evidence="2">
    <location>
        <begin position="28"/>
        <end position="46"/>
    </location>
</feature>
<keyword evidence="2" id="KW-1133">Transmembrane helix</keyword>
<feature type="region of interest" description="Disordered" evidence="1">
    <location>
        <begin position="87"/>
        <end position="168"/>
    </location>
</feature>
<dbReference type="EMBL" id="CAMAPF010001057">
    <property type="protein sequence ID" value="CAH9143862.1"/>
    <property type="molecule type" value="Genomic_DNA"/>
</dbReference>
<evidence type="ECO:0000256" key="1">
    <source>
        <dbReference type="SAM" id="MobiDB-lite"/>
    </source>
</evidence>
<dbReference type="AlphaFoldDB" id="A0AAV0G8D4"/>
<comment type="caution">
    <text evidence="3">The sequence shown here is derived from an EMBL/GenBank/DDBJ whole genome shotgun (WGS) entry which is preliminary data.</text>
</comment>
<gene>
    <name evidence="3" type="ORF">CEPIT_LOCUS41003</name>
</gene>
<proteinExistence type="predicted"/>
<evidence type="ECO:0000313" key="3">
    <source>
        <dbReference type="EMBL" id="CAH9143862.1"/>
    </source>
</evidence>
<sequence>MSSYPLALLSTYPSQKRKPKMVPSRSSAFVFLFVSISMSLNWSLAFTNQGTKMGRSELVEDGHNGFTMMRRGGAAILLEHKALVKGSGEEHRRAKMEGRKIMGRRTGGKKRRRRRQGQHNAKDPIHIAAHSSSLHTTDHDSHAAATPSSSLDFTADYHMPRPHPPKNN</sequence>
<feature type="compositionally biased region" description="Basic residues" evidence="1">
    <location>
        <begin position="101"/>
        <end position="117"/>
    </location>
</feature>